<proteinExistence type="predicted"/>
<feature type="region of interest" description="Disordered" evidence="1">
    <location>
        <begin position="45"/>
        <end position="141"/>
    </location>
</feature>
<keyword evidence="3" id="KW-1185">Reference proteome</keyword>
<reference evidence="2 3" key="1">
    <citation type="journal article" date="2021" name="Nat. Commun.">
        <title>Incipient diploidization of the medicinal plant Perilla within 10,000 years.</title>
        <authorList>
            <person name="Zhang Y."/>
            <person name="Shen Q."/>
            <person name="Leng L."/>
            <person name="Zhang D."/>
            <person name="Chen S."/>
            <person name="Shi Y."/>
            <person name="Ning Z."/>
            <person name="Chen S."/>
        </authorList>
    </citation>
    <scope>NUCLEOTIDE SEQUENCE [LARGE SCALE GENOMIC DNA]</scope>
    <source>
        <strain evidence="3">cv. PC099</strain>
    </source>
</reference>
<name>A0AAD4JFG7_PERFH</name>
<dbReference type="EMBL" id="SDAM02000063">
    <property type="protein sequence ID" value="KAH6832858.1"/>
    <property type="molecule type" value="Genomic_DNA"/>
</dbReference>
<accession>A0AAD4JFG7</accession>
<dbReference type="AlphaFoldDB" id="A0AAD4JFG7"/>
<evidence type="ECO:0000313" key="3">
    <source>
        <dbReference type="Proteomes" id="UP001190926"/>
    </source>
</evidence>
<protein>
    <submittedName>
        <fullName evidence="2">Uncharacterized protein</fullName>
    </submittedName>
</protein>
<evidence type="ECO:0000313" key="2">
    <source>
        <dbReference type="EMBL" id="KAH6832858.1"/>
    </source>
</evidence>
<dbReference type="Proteomes" id="UP001190926">
    <property type="component" value="Unassembled WGS sequence"/>
</dbReference>
<evidence type="ECO:0000256" key="1">
    <source>
        <dbReference type="SAM" id="MobiDB-lite"/>
    </source>
</evidence>
<comment type="caution">
    <text evidence="2">The sequence shown here is derived from an EMBL/GenBank/DDBJ whole genome shotgun (WGS) entry which is preliminary data.</text>
</comment>
<dbReference type="PANTHER" id="PTHR33670:SF14">
    <property type="entry name" value="T20H2.15 PROTEIN"/>
    <property type="match status" value="1"/>
</dbReference>
<feature type="compositionally biased region" description="Low complexity" evidence="1">
    <location>
        <begin position="60"/>
        <end position="72"/>
    </location>
</feature>
<dbReference type="PANTHER" id="PTHR33670">
    <property type="entry name" value="SPLICING FACTOR, PROLINE- AND GLUTAMINE-RICH-LIKE"/>
    <property type="match status" value="1"/>
</dbReference>
<gene>
    <name evidence="2" type="ORF">C2S53_014369</name>
</gene>
<sequence length="210" mass="22883">MEAVMMHGSFDHSISPYKSHLKNPKKIHQNYPIISNPADFFRPSHFSSTGLLQPPPPPFLSQSYPPYSLQQSPQPPLLPLPTATPRRSAALSANKKTGNRPNRSRDPSSLTSKKSKSPKKEEKNSPKKSVAPPPPSMRSGSFSLAAEADQNQIEYLFSGSAAFTTISPPPSSLPLPTFSLRPKMRGCKAEAAAAVDAGATDDLRRLLRLR</sequence>
<organism evidence="2 3">
    <name type="scientific">Perilla frutescens var. hirtella</name>
    <name type="common">Perilla citriodora</name>
    <name type="synonym">Perilla setoyensis</name>
    <dbReference type="NCBI Taxonomy" id="608512"/>
    <lineage>
        <taxon>Eukaryota</taxon>
        <taxon>Viridiplantae</taxon>
        <taxon>Streptophyta</taxon>
        <taxon>Embryophyta</taxon>
        <taxon>Tracheophyta</taxon>
        <taxon>Spermatophyta</taxon>
        <taxon>Magnoliopsida</taxon>
        <taxon>eudicotyledons</taxon>
        <taxon>Gunneridae</taxon>
        <taxon>Pentapetalae</taxon>
        <taxon>asterids</taxon>
        <taxon>lamiids</taxon>
        <taxon>Lamiales</taxon>
        <taxon>Lamiaceae</taxon>
        <taxon>Nepetoideae</taxon>
        <taxon>Elsholtzieae</taxon>
        <taxon>Perilla</taxon>
    </lineage>
</organism>